<dbReference type="PANTHER" id="PTHR11078">
    <property type="entry name" value="N UTILIZATION SUBSTANCE PROTEIN B-RELATED"/>
    <property type="match status" value="1"/>
</dbReference>
<dbReference type="Gene3D" id="1.10.940.10">
    <property type="entry name" value="NusB-like"/>
    <property type="match status" value="1"/>
</dbReference>
<proteinExistence type="inferred from homology"/>
<evidence type="ECO:0000256" key="5">
    <source>
        <dbReference type="ARBA" id="ARBA00023163"/>
    </source>
</evidence>
<comment type="similarity">
    <text evidence="1">Belongs to the NusB family.</text>
</comment>
<evidence type="ECO:0000256" key="2">
    <source>
        <dbReference type="ARBA" id="ARBA00022814"/>
    </source>
</evidence>
<evidence type="ECO:0000313" key="7">
    <source>
        <dbReference type="EMBL" id="KGA03591.1"/>
    </source>
</evidence>
<keyword evidence="4" id="KW-0805">Transcription regulation</keyword>
<name>A0A094PNM8_9ZZZZ</name>
<dbReference type="InterPro" id="IPR011605">
    <property type="entry name" value="NusB_fam"/>
</dbReference>
<dbReference type="SUPFAM" id="SSF48013">
    <property type="entry name" value="NusB-like"/>
    <property type="match status" value="1"/>
</dbReference>
<dbReference type="NCBIfam" id="TIGR01951">
    <property type="entry name" value="nusB"/>
    <property type="match status" value="1"/>
</dbReference>
<dbReference type="GO" id="GO:0006353">
    <property type="term" value="P:DNA-templated transcription termination"/>
    <property type="evidence" value="ECO:0007669"/>
    <property type="project" value="InterPro"/>
</dbReference>
<evidence type="ECO:0000256" key="1">
    <source>
        <dbReference type="ARBA" id="ARBA00005952"/>
    </source>
</evidence>
<dbReference type="PANTHER" id="PTHR11078:SF3">
    <property type="entry name" value="ANTITERMINATION NUSB DOMAIN-CONTAINING PROTEIN"/>
    <property type="match status" value="1"/>
</dbReference>
<keyword evidence="5" id="KW-0804">Transcription</keyword>
<evidence type="ECO:0000259" key="6">
    <source>
        <dbReference type="Pfam" id="PF01029"/>
    </source>
</evidence>
<dbReference type="GO" id="GO:0005829">
    <property type="term" value="C:cytosol"/>
    <property type="evidence" value="ECO:0007669"/>
    <property type="project" value="TreeGrafter"/>
</dbReference>
<dbReference type="EMBL" id="JNSJ01000009">
    <property type="protein sequence ID" value="KGA03591.1"/>
    <property type="molecule type" value="Genomic_DNA"/>
</dbReference>
<organism evidence="7">
    <name type="scientific">freshwater metagenome</name>
    <dbReference type="NCBI Taxonomy" id="449393"/>
    <lineage>
        <taxon>unclassified sequences</taxon>
        <taxon>metagenomes</taxon>
        <taxon>ecological metagenomes</taxon>
    </lineage>
</organism>
<keyword evidence="2" id="KW-0889">Transcription antitermination</keyword>
<accession>A0A094PNM8</accession>
<dbReference type="HAMAP" id="MF_00073">
    <property type="entry name" value="NusB"/>
    <property type="match status" value="1"/>
</dbReference>
<evidence type="ECO:0000256" key="4">
    <source>
        <dbReference type="ARBA" id="ARBA00023015"/>
    </source>
</evidence>
<keyword evidence="3" id="KW-0694">RNA-binding</keyword>
<dbReference type="Pfam" id="PF01029">
    <property type="entry name" value="NusB"/>
    <property type="match status" value="1"/>
</dbReference>
<reference evidence="7" key="1">
    <citation type="submission" date="2014-05" db="EMBL/GenBank/DDBJ databases">
        <title>Key roles for freshwater Actinobacteria revealed by deep metagenomic sequencing.</title>
        <authorList>
            <person name="Ghai R."/>
            <person name="Mizuno C.M."/>
            <person name="Picazo A."/>
            <person name="Camacho A."/>
            <person name="Rodriguez-Valera F."/>
        </authorList>
    </citation>
    <scope>NUCLEOTIDE SEQUENCE</scope>
</reference>
<dbReference type="GO" id="GO:0003723">
    <property type="term" value="F:RNA binding"/>
    <property type="evidence" value="ECO:0007669"/>
    <property type="project" value="UniProtKB-KW"/>
</dbReference>
<feature type="domain" description="NusB/RsmB/TIM44" evidence="6">
    <location>
        <begin position="5"/>
        <end position="126"/>
    </location>
</feature>
<comment type="caution">
    <text evidence="7">The sequence shown here is derived from an EMBL/GenBank/DDBJ whole genome shotgun (WGS) entry which is preliminary data.</text>
</comment>
<dbReference type="InterPro" id="IPR035926">
    <property type="entry name" value="NusB-like_sf"/>
</dbReference>
<evidence type="ECO:0000256" key="3">
    <source>
        <dbReference type="ARBA" id="ARBA00022884"/>
    </source>
</evidence>
<sequence length="135" mass="15290">MSARRKARKRALDFLYEADIRSARAIDLLESRGEIELSERDYVLELLLGVETNAPKIDELITTYAQGWDMDRMPAIDRNILRISLFEILFKNDLDDQVAASEAVEIATELSTEDSAKYINGVLGRIIVLKPSFAL</sequence>
<dbReference type="GO" id="GO:0031564">
    <property type="term" value="P:transcription antitermination"/>
    <property type="evidence" value="ECO:0007669"/>
    <property type="project" value="UniProtKB-KW"/>
</dbReference>
<dbReference type="InterPro" id="IPR006027">
    <property type="entry name" value="NusB_RsmB_TIM44"/>
</dbReference>
<dbReference type="AlphaFoldDB" id="A0A094PNM8"/>
<protein>
    <submittedName>
        <fullName evidence="7">Transcription antitermination protein NusB</fullName>
    </submittedName>
</protein>
<gene>
    <name evidence="7" type="ORF">GM49_1235</name>
</gene>